<dbReference type="AlphaFoldDB" id="A0A4S8KV36"/>
<dbReference type="OrthoDB" id="6613063at2759"/>
<dbReference type="PANTHER" id="PTHR46579:SF1">
    <property type="entry name" value="F5_8 TYPE C DOMAIN-CONTAINING PROTEIN"/>
    <property type="match status" value="1"/>
</dbReference>
<evidence type="ECO:0008006" key="3">
    <source>
        <dbReference type="Google" id="ProtNLM"/>
    </source>
</evidence>
<proteinExistence type="predicted"/>
<organism evidence="1 2">
    <name type="scientific">Dendrothele bispora (strain CBS 962.96)</name>
    <dbReference type="NCBI Taxonomy" id="1314807"/>
    <lineage>
        <taxon>Eukaryota</taxon>
        <taxon>Fungi</taxon>
        <taxon>Dikarya</taxon>
        <taxon>Basidiomycota</taxon>
        <taxon>Agaricomycotina</taxon>
        <taxon>Agaricomycetes</taxon>
        <taxon>Agaricomycetidae</taxon>
        <taxon>Agaricales</taxon>
        <taxon>Agaricales incertae sedis</taxon>
        <taxon>Dendrothele</taxon>
    </lineage>
</organism>
<protein>
    <recommendedName>
        <fullName evidence="3">DUF4218 domain-containing protein</fullName>
    </recommendedName>
</protein>
<sequence>MHLFWENLMKNLIKLWTSEFKGMDSGSGEYELEKSVWMAIGEATASSGAIIPSCYGARVPNISADGVYLTAEMISFWTLYIGPALLQRKFHQRRYYDHFIRLVRLLNICLQFEITQDEITFLEEGFVSWVKDYEVLYYQHDPERLPTCPLTIHAVLHTAPSIKDCGPVWCYWAFPMERYCGLIGPAIKSRRFPFASLARHVLDQARLTQIKVFYNVTVELSLVTPRLGPIHGSYESPAYPTCRLLPPKNPDRPAINTLSLLIGALVTRFTVDSNVHGAARVTPGVVKRSLADAHIQEWGKVQRIDSDEGDTMRASEVGKTRDDSRDASFVRYEMYVDIHARQRNVAPEFKLETFYGQLQHIYLVHFNTAHPELNLHEPATTIILAQIKSCKLNSDESIPGLDIHFYSVMGNTNVIDITSVQCVVGRVACGNNRWAIIDRSGSLVRAISQIQDEEEEDLEADE</sequence>
<gene>
    <name evidence="1" type="ORF">K435DRAFT_823832</name>
</gene>
<evidence type="ECO:0000313" key="1">
    <source>
        <dbReference type="EMBL" id="THU79782.1"/>
    </source>
</evidence>
<dbReference type="Proteomes" id="UP000297245">
    <property type="component" value="Unassembled WGS sequence"/>
</dbReference>
<evidence type="ECO:0000313" key="2">
    <source>
        <dbReference type="Proteomes" id="UP000297245"/>
    </source>
</evidence>
<name>A0A4S8KV36_DENBC</name>
<dbReference type="PANTHER" id="PTHR46579">
    <property type="entry name" value="F5/8 TYPE C DOMAIN-CONTAINING PROTEIN-RELATED"/>
    <property type="match status" value="1"/>
</dbReference>
<keyword evidence="2" id="KW-1185">Reference proteome</keyword>
<accession>A0A4S8KV36</accession>
<dbReference type="EMBL" id="ML179977">
    <property type="protein sequence ID" value="THU79782.1"/>
    <property type="molecule type" value="Genomic_DNA"/>
</dbReference>
<reference evidence="1 2" key="1">
    <citation type="journal article" date="2019" name="Nat. Ecol. Evol.">
        <title>Megaphylogeny resolves global patterns of mushroom evolution.</title>
        <authorList>
            <person name="Varga T."/>
            <person name="Krizsan K."/>
            <person name="Foldi C."/>
            <person name="Dima B."/>
            <person name="Sanchez-Garcia M."/>
            <person name="Sanchez-Ramirez S."/>
            <person name="Szollosi G.J."/>
            <person name="Szarkandi J.G."/>
            <person name="Papp V."/>
            <person name="Albert L."/>
            <person name="Andreopoulos W."/>
            <person name="Angelini C."/>
            <person name="Antonin V."/>
            <person name="Barry K.W."/>
            <person name="Bougher N.L."/>
            <person name="Buchanan P."/>
            <person name="Buyck B."/>
            <person name="Bense V."/>
            <person name="Catcheside P."/>
            <person name="Chovatia M."/>
            <person name="Cooper J."/>
            <person name="Damon W."/>
            <person name="Desjardin D."/>
            <person name="Finy P."/>
            <person name="Geml J."/>
            <person name="Haridas S."/>
            <person name="Hughes K."/>
            <person name="Justo A."/>
            <person name="Karasinski D."/>
            <person name="Kautmanova I."/>
            <person name="Kiss B."/>
            <person name="Kocsube S."/>
            <person name="Kotiranta H."/>
            <person name="LaButti K.M."/>
            <person name="Lechner B.E."/>
            <person name="Liimatainen K."/>
            <person name="Lipzen A."/>
            <person name="Lukacs Z."/>
            <person name="Mihaltcheva S."/>
            <person name="Morgado L.N."/>
            <person name="Niskanen T."/>
            <person name="Noordeloos M.E."/>
            <person name="Ohm R.A."/>
            <person name="Ortiz-Santana B."/>
            <person name="Ovrebo C."/>
            <person name="Racz N."/>
            <person name="Riley R."/>
            <person name="Savchenko A."/>
            <person name="Shiryaev A."/>
            <person name="Soop K."/>
            <person name="Spirin V."/>
            <person name="Szebenyi C."/>
            <person name="Tomsovsky M."/>
            <person name="Tulloss R.E."/>
            <person name="Uehling J."/>
            <person name="Grigoriev I.V."/>
            <person name="Vagvolgyi C."/>
            <person name="Papp T."/>
            <person name="Martin F.M."/>
            <person name="Miettinen O."/>
            <person name="Hibbett D.S."/>
            <person name="Nagy L.G."/>
        </authorList>
    </citation>
    <scope>NUCLEOTIDE SEQUENCE [LARGE SCALE GENOMIC DNA]</scope>
    <source>
        <strain evidence="1 2">CBS 962.96</strain>
    </source>
</reference>